<evidence type="ECO:0000313" key="2">
    <source>
        <dbReference type="Proteomes" id="UP000008694"/>
    </source>
</evidence>
<evidence type="ECO:0008006" key="3">
    <source>
        <dbReference type="Google" id="ProtNLM"/>
    </source>
</evidence>
<reference evidence="2" key="1">
    <citation type="journal article" date="2011" name="Nat. Genet.">
        <title>The Arabidopsis lyrata genome sequence and the basis of rapid genome size change.</title>
        <authorList>
            <person name="Hu T.T."/>
            <person name="Pattyn P."/>
            <person name="Bakker E.G."/>
            <person name="Cao J."/>
            <person name="Cheng J.-F."/>
            <person name="Clark R.M."/>
            <person name="Fahlgren N."/>
            <person name="Fawcett J.A."/>
            <person name="Grimwood J."/>
            <person name="Gundlach H."/>
            <person name="Haberer G."/>
            <person name="Hollister J.D."/>
            <person name="Ossowski S."/>
            <person name="Ottilar R.P."/>
            <person name="Salamov A.A."/>
            <person name="Schneeberger K."/>
            <person name="Spannagl M."/>
            <person name="Wang X."/>
            <person name="Yang L."/>
            <person name="Nasrallah M.E."/>
            <person name="Bergelson J."/>
            <person name="Carrington J.C."/>
            <person name="Gaut B.S."/>
            <person name="Schmutz J."/>
            <person name="Mayer K.F.X."/>
            <person name="Van de Peer Y."/>
            <person name="Grigoriev I.V."/>
            <person name="Nordborg M."/>
            <person name="Weigel D."/>
            <person name="Guo Y.-L."/>
        </authorList>
    </citation>
    <scope>NUCLEOTIDE SEQUENCE [LARGE SCALE GENOMIC DNA]</scope>
    <source>
        <strain evidence="2">cv. MN47</strain>
    </source>
</reference>
<organism evidence="2">
    <name type="scientific">Arabidopsis lyrata subsp. lyrata</name>
    <name type="common">Lyre-leaved rock-cress</name>
    <dbReference type="NCBI Taxonomy" id="81972"/>
    <lineage>
        <taxon>Eukaryota</taxon>
        <taxon>Viridiplantae</taxon>
        <taxon>Streptophyta</taxon>
        <taxon>Embryophyta</taxon>
        <taxon>Tracheophyta</taxon>
        <taxon>Spermatophyta</taxon>
        <taxon>Magnoliopsida</taxon>
        <taxon>eudicotyledons</taxon>
        <taxon>Gunneridae</taxon>
        <taxon>Pentapetalae</taxon>
        <taxon>rosids</taxon>
        <taxon>malvids</taxon>
        <taxon>Brassicales</taxon>
        <taxon>Brassicaceae</taxon>
        <taxon>Camelineae</taxon>
        <taxon>Arabidopsis</taxon>
    </lineage>
</organism>
<dbReference type="Proteomes" id="UP000008694">
    <property type="component" value="Unassembled WGS sequence"/>
</dbReference>
<dbReference type="Gramene" id="scaffold_503429.1">
    <property type="protein sequence ID" value="scaffold_503429.1"/>
    <property type="gene ID" value="scaffold_503429.1"/>
</dbReference>
<dbReference type="Gene3D" id="1.25.40.10">
    <property type="entry name" value="Tetratricopeptide repeat domain"/>
    <property type="match status" value="1"/>
</dbReference>
<accession>D7LSE2</accession>
<dbReference type="STRING" id="81972.D7LSE2"/>
<name>D7LSE2_ARALL</name>
<dbReference type="HOGENOM" id="CLU_2743480_0_0_1"/>
<dbReference type="AlphaFoldDB" id="D7LSE2"/>
<keyword evidence="2" id="KW-1185">Reference proteome</keyword>
<dbReference type="InterPro" id="IPR011990">
    <property type="entry name" value="TPR-like_helical_dom_sf"/>
</dbReference>
<dbReference type="eggNOG" id="KOG4197">
    <property type="taxonomic scope" value="Eukaryota"/>
</dbReference>
<protein>
    <recommendedName>
        <fullName evidence="3">Pentatricopeptide repeat-containing protein</fullName>
    </recommendedName>
</protein>
<proteinExistence type="predicted"/>
<evidence type="ECO:0000313" key="1">
    <source>
        <dbReference type="EMBL" id="EFH52895.1"/>
    </source>
</evidence>
<gene>
    <name evidence="1" type="ORF">ARALYDRAFT_907725</name>
</gene>
<sequence>MLSRGYSSSDTPVESIWFYSEMERRGIKPNKLTFPFLLKACASFLGLTASRQIQVEVLKMGLILMCMLGII</sequence>
<dbReference type="EMBL" id="GL348717">
    <property type="protein sequence ID" value="EFH52895.1"/>
    <property type="molecule type" value="Genomic_DNA"/>
</dbReference>